<proteinExistence type="predicted"/>
<dbReference type="EMBL" id="GBXM01100107">
    <property type="protein sequence ID" value="JAH08470.1"/>
    <property type="molecule type" value="Transcribed_RNA"/>
</dbReference>
<dbReference type="AlphaFoldDB" id="A0A0E9PWK2"/>
<organism evidence="1">
    <name type="scientific">Anguilla anguilla</name>
    <name type="common">European freshwater eel</name>
    <name type="synonym">Muraena anguilla</name>
    <dbReference type="NCBI Taxonomy" id="7936"/>
    <lineage>
        <taxon>Eukaryota</taxon>
        <taxon>Metazoa</taxon>
        <taxon>Chordata</taxon>
        <taxon>Craniata</taxon>
        <taxon>Vertebrata</taxon>
        <taxon>Euteleostomi</taxon>
        <taxon>Actinopterygii</taxon>
        <taxon>Neopterygii</taxon>
        <taxon>Teleostei</taxon>
        <taxon>Anguilliformes</taxon>
        <taxon>Anguillidae</taxon>
        <taxon>Anguilla</taxon>
    </lineage>
</organism>
<reference evidence="1" key="2">
    <citation type="journal article" date="2015" name="Fish Shellfish Immunol.">
        <title>Early steps in the European eel (Anguilla anguilla)-Vibrio vulnificus interaction in the gills: Role of the RtxA13 toxin.</title>
        <authorList>
            <person name="Callol A."/>
            <person name="Pajuelo D."/>
            <person name="Ebbesson L."/>
            <person name="Teles M."/>
            <person name="MacKenzie S."/>
            <person name="Amaro C."/>
        </authorList>
    </citation>
    <scope>NUCLEOTIDE SEQUENCE</scope>
</reference>
<name>A0A0E9PWK2_ANGAN</name>
<accession>A0A0E9PWK2</accession>
<sequence length="90" mass="10227">MVLDISCCVVCRGLFFLFFTSVLLISSSVSTFTFRSRYVSCYFLMMKQFLNYFLKMSHCYQSLVSTSSPDGLHSWLEALLLLTSLALPLG</sequence>
<evidence type="ECO:0000313" key="1">
    <source>
        <dbReference type="EMBL" id="JAH08470.1"/>
    </source>
</evidence>
<protein>
    <submittedName>
        <fullName evidence="1">Uncharacterized protein</fullName>
    </submittedName>
</protein>
<reference evidence="1" key="1">
    <citation type="submission" date="2014-11" db="EMBL/GenBank/DDBJ databases">
        <authorList>
            <person name="Amaro Gonzalez C."/>
        </authorList>
    </citation>
    <scope>NUCLEOTIDE SEQUENCE</scope>
</reference>